<dbReference type="Pfam" id="PF11635">
    <property type="entry name" value="Med16_N"/>
    <property type="match status" value="1"/>
</dbReference>
<feature type="domain" description="Mediator complex subunit 16 C-terminal" evidence="12">
    <location>
        <begin position="984"/>
        <end position="1117"/>
    </location>
</feature>
<evidence type="ECO:0000256" key="4">
    <source>
        <dbReference type="ARBA" id="ARBA00023015"/>
    </source>
</evidence>
<dbReference type="OrthoDB" id="4139168at2759"/>
<keyword evidence="5 9" id="KW-0010">Activator</keyword>
<comment type="similarity">
    <text evidence="2 9">Belongs to the Mediator complex subunit 16 family.</text>
</comment>
<evidence type="ECO:0000259" key="12">
    <source>
        <dbReference type="Pfam" id="PF20719"/>
    </source>
</evidence>
<proteinExistence type="inferred from homology"/>
<comment type="function">
    <text evidence="9">Component of the Mediator complex, a coactivator involved in the regulated transcription of nearly all RNA polymerase II-dependent genes. Mediator functions as a bridge to convey information from gene-specific regulatory proteins to the basal RNA polymerase II transcription machinery. Mediator is recruited to promoters by direct interactions with regulatory proteins and serves as a scaffold for the assembly of a functional preinitiation complex with RNA polymerase II and the general transcription factors.</text>
</comment>
<evidence type="ECO:0000313" key="14">
    <source>
        <dbReference type="Proteomes" id="UP000837801"/>
    </source>
</evidence>
<keyword evidence="14" id="KW-1185">Reference proteome</keyword>
<feature type="compositionally biased region" description="Polar residues" evidence="10">
    <location>
        <begin position="162"/>
        <end position="179"/>
    </location>
</feature>
<evidence type="ECO:0000259" key="11">
    <source>
        <dbReference type="Pfam" id="PF11635"/>
    </source>
</evidence>
<evidence type="ECO:0000313" key="13">
    <source>
        <dbReference type="EMBL" id="CAH2355917.1"/>
    </source>
</evidence>
<dbReference type="InterPro" id="IPR021665">
    <property type="entry name" value="Mediator_Med16_N"/>
</dbReference>
<feature type="compositionally biased region" description="Basic and acidic residues" evidence="10">
    <location>
        <begin position="406"/>
        <end position="432"/>
    </location>
</feature>
<accession>A0A9P0QUK5</accession>
<evidence type="ECO:0000256" key="5">
    <source>
        <dbReference type="ARBA" id="ARBA00023159"/>
    </source>
</evidence>
<evidence type="ECO:0000256" key="10">
    <source>
        <dbReference type="SAM" id="MobiDB-lite"/>
    </source>
</evidence>
<name>A0A9P0QUK5_9ASCO</name>
<dbReference type="Pfam" id="PF20719">
    <property type="entry name" value="Med16_C"/>
    <property type="match status" value="1"/>
</dbReference>
<evidence type="ECO:0000256" key="3">
    <source>
        <dbReference type="ARBA" id="ARBA00019614"/>
    </source>
</evidence>
<sequence>MVVGDVLGHSVDGNSKHIDSLIERGSKFGKSISWSKHGIIAFASPPDLLTQQSPNSFKNNLLLTYLERVDENSWQLAKSEGLSVKSSNDHAFSPSLSLVSWSNLSTDLAVSDVHGNFYIYLAGVGVINTKQSNSTANGTSSNGGLASNGSNGTNGAANGTTKHTPTPSNSADKALDSSNGISAGPNASISYELTSYNHLEMIYRDIVDTTTPLPTGASSTASVNSVVGFKWLNIEKNQMLNKPATINVPPSQNSPQQSPPNASITYSYGVNQFAPLGATHPIPTKQACVALRENGEFHLYYQGEHKVEYHKVTHKLSSSANIPVNFKTASIGFSKRKEIIVTGYDTLSQMIKTFAITIDWGFLIQSALKQKSDPHFQTPKESQSTPKLSVKFLYEMSPMSIEVEVDQEKRDDDEMDIDTHEGSKDSDDKKFASEHTGELSCIEIISPNFFPDSELEILIAYDSYDSINDFVPNSTTIYRYTIVDQSSRISDVFSELGSQGGGGGAGVSRDNSGSGKSYALELQDKINVDGIIQSISTTIVDTFIILTLENGQLQLIDRSTMSIVDKRKQTQQSSPTKSPPISITTLFDIGFQFPKLPTGAHNMVCISPNLTSLVYIPVNSPHQELTFKVFESNRKIISSIDLFITSVGFAFRHAYTCYTNTCSDDLLALIQIEIKEIRYILKKTLKDGSDRQVDNVLNKLIESVICESHKAISFQLDVYGKESVDKLLSNPPLQKLLSLQLILGEFGQYHHAKGNLNAKVSPHRVVKDLAWIVLNLRCTSFGIMFSLSSIFRQINKKKPTEDTLQDSISRAEYITSLLGSIKWLIDLSIYINQELIYLSNESLSSEPADPNNLNFNNSIALPIILSKIPRLFLMYAFSSLGKTNEVLVDLYRVLTESKKLYPPMRDALNRYLAIYSNAALNIRQFETFIRECDTYINMEIERETKGRGKNFSLKIEQKLVCQGVVSEEIQKIAKAILSKYSAMSKRDPKTSDLFFYDVDWLSIGIRSQGMNQLSQVAPEDSDANCQIVYNYPNQRSCITPRSSYKEGEYVDGLRKIIIDTVAQQKIGKSVSSLKLRKCTRCRSISYVNDPLVFASPTTIGLWTMVFQRTCLCGSAWINCIDK</sequence>
<dbReference type="PANTHER" id="PTHR13224">
    <property type="entry name" value="THYROID HORMONE RECEPTOR-ASSOCIATED PROTEIN-RELATED"/>
    <property type="match status" value="1"/>
</dbReference>
<gene>
    <name evidence="9" type="primary">MED16</name>
    <name evidence="13" type="ORF">CLIB1423_38S00474</name>
</gene>
<evidence type="ECO:0000256" key="8">
    <source>
        <dbReference type="ARBA" id="ARBA00032015"/>
    </source>
</evidence>
<evidence type="ECO:0000256" key="7">
    <source>
        <dbReference type="ARBA" id="ARBA00023242"/>
    </source>
</evidence>
<dbReference type="InterPro" id="IPR048338">
    <property type="entry name" value="Mediator_Med16"/>
</dbReference>
<keyword evidence="6 9" id="KW-0804">Transcription</keyword>
<evidence type="ECO:0000256" key="1">
    <source>
        <dbReference type="ARBA" id="ARBA00004123"/>
    </source>
</evidence>
<comment type="subunit">
    <text evidence="9">Component of the Mediator complex.</text>
</comment>
<protein>
    <recommendedName>
        <fullName evidence="3 9">Mediator of RNA polymerase II transcription subunit 16</fullName>
    </recommendedName>
    <alternativeName>
        <fullName evidence="8 9">Mediator complex subunit 16</fullName>
    </alternativeName>
</protein>
<evidence type="ECO:0000256" key="9">
    <source>
        <dbReference type="RuleBase" id="RU364149"/>
    </source>
</evidence>
<dbReference type="AlphaFoldDB" id="A0A9P0QUK5"/>
<dbReference type="PANTHER" id="PTHR13224:SF6">
    <property type="entry name" value="MEDIATOR OF RNA POLYMERASE II TRANSCRIPTION SUBUNIT 16"/>
    <property type="match status" value="1"/>
</dbReference>
<dbReference type="GO" id="GO:0016592">
    <property type="term" value="C:mediator complex"/>
    <property type="evidence" value="ECO:0007669"/>
    <property type="project" value="InterPro"/>
</dbReference>
<dbReference type="GO" id="GO:0045893">
    <property type="term" value="P:positive regulation of DNA-templated transcription"/>
    <property type="evidence" value="ECO:0007669"/>
    <property type="project" value="TreeGrafter"/>
</dbReference>
<organism evidence="13 14">
    <name type="scientific">[Candida] railenensis</name>
    <dbReference type="NCBI Taxonomy" id="45579"/>
    <lineage>
        <taxon>Eukaryota</taxon>
        <taxon>Fungi</taxon>
        <taxon>Dikarya</taxon>
        <taxon>Ascomycota</taxon>
        <taxon>Saccharomycotina</taxon>
        <taxon>Pichiomycetes</taxon>
        <taxon>Debaryomycetaceae</taxon>
        <taxon>Kurtzmaniella</taxon>
    </lineage>
</organism>
<comment type="subcellular location">
    <subcellularLocation>
        <location evidence="1 9">Nucleus</location>
    </subcellularLocation>
</comment>
<feature type="domain" description="Mediator complex subunit Med16 N-terminal" evidence="11">
    <location>
        <begin position="224"/>
        <end position="595"/>
    </location>
</feature>
<keyword evidence="4 9" id="KW-0805">Transcription regulation</keyword>
<dbReference type="EMBL" id="CAKXYY010000038">
    <property type="protein sequence ID" value="CAH2355917.1"/>
    <property type="molecule type" value="Genomic_DNA"/>
</dbReference>
<feature type="region of interest" description="Disordered" evidence="10">
    <location>
        <begin position="135"/>
        <end position="179"/>
    </location>
</feature>
<comment type="caution">
    <text evidence="13">The sequence shown here is derived from an EMBL/GenBank/DDBJ whole genome shotgun (WGS) entry which is preliminary data.</text>
</comment>
<dbReference type="Proteomes" id="UP000837801">
    <property type="component" value="Unassembled WGS sequence"/>
</dbReference>
<keyword evidence="7 9" id="KW-0539">Nucleus</keyword>
<evidence type="ECO:0000256" key="2">
    <source>
        <dbReference type="ARBA" id="ARBA00006543"/>
    </source>
</evidence>
<feature type="compositionally biased region" description="Low complexity" evidence="10">
    <location>
        <begin position="135"/>
        <end position="161"/>
    </location>
</feature>
<feature type="region of interest" description="Disordered" evidence="10">
    <location>
        <begin position="404"/>
        <end position="432"/>
    </location>
</feature>
<dbReference type="InterPro" id="IPR048339">
    <property type="entry name" value="Mediator_Med16_C"/>
</dbReference>
<evidence type="ECO:0000256" key="6">
    <source>
        <dbReference type="ARBA" id="ARBA00023163"/>
    </source>
</evidence>
<reference evidence="13" key="1">
    <citation type="submission" date="2022-03" db="EMBL/GenBank/DDBJ databases">
        <authorList>
            <person name="Legras J.-L."/>
            <person name="Devillers H."/>
            <person name="Grondin C."/>
        </authorList>
    </citation>
    <scope>NUCLEOTIDE SEQUENCE</scope>
    <source>
        <strain evidence="13">CLIB 1423</strain>
    </source>
</reference>